<dbReference type="Pfam" id="PF02734">
    <property type="entry name" value="Dak2"/>
    <property type="match status" value="1"/>
</dbReference>
<name>A0A7K3M665_9ACTN</name>
<dbReference type="PROSITE" id="PS51480">
    <property type="entry name" value="DHAL"/>
    <property type="match status" value="1"/>
</dbReference>
<sequence>MILDTATAIAWVSRAAELVRTDEPRLTRLDAEIGDGDHGANLTRGLLAAVVDIDEKTPDSAAKTLITAGRALISKTGGASGPLYGNGFRQFGKELRDEGDVTAVADALEAMLRGIEELGGALHGDKTMVDALAPAVAAFQEAARSTSDLHTAAVNATKAAEAGLAETIPMQARKGRASYLGKRSIGHEDPGAASTVLILRALAEVTAP</sequence>
<keyword evidence="2 4" id="KW-0418">Kinase</keyword>
<protein>
    <submittedName>
        <fullName evidence="4">Dihydroxyacetone kinase subunit L</fullName>
    </submittedName>
</protein>
<dbReference type="GO" id="GO:0005829">
    <property type="term" value="C:cytosol"/>
    <property type="evidence" value="ECO:0007669"/>
    <property type="project" value="TreeGrafter"/>
</dbReference>
<dbReference type="Proteomes" id="UP000460435">
    <property type="component" value="Unassembled WGS sequence"/>
</dbReference>
<feature type="domain" description="DhaL" evidence="3">
    <location>
        <begin position="6"/>
        <end position="204"/>
    </location>
</feature>
<dbReference type="InterPro" id="IPR050861">
    <property type="entry name" value="Dihydroxyacetone_Kinase"/>
</dbReference>
<keyword evidence="1" id="KW-0808">Transferase</keyword>
<dbReference type="InterPro" id="IPR004007">
    <property type="entry name" value="DhaL_dom"/>
</dbReference>
<dbReference type="InterPro" id="IPR036117">
    <property type="entry name" value="DhaL_dom_sf"/>
</dbReference>
<proteinExistence type="predicted"/>
<dbReference type="Gene3D" id="1.25.40.340">
    <property type="match status" value="1"/>
</dbReference>
<dbReference type="SUPFAM" id="SSF101473">
    <property type="entry name" value="DhaL-like"/>
    <property type="match status" value="1"/>
</dbReference>
<dbReference type="EMBL" id="WLZY01000005">
    <property type="protein sequence ID" value="NDL58756.1"/>
    <property type="molecule type" value="Genomic_DNA"/>
</dbReference>
<dbReference type="PANTHER" id="PTHR28629">
    <property type="entry name" value="TRIOKINASE/FMN CYCLASE"/>
    <property type="match status" value="1"/>
</dbReference>
<dbReference type="GO" id="GO:0004371">
    <property type="term" value="F:glycerone kinase activity"/>
    <property type="evidence" value="ECO:0007669"/>
    <property type="project" value="InterPro"/>
</dbReference>
<dbReference type="InterPro" id="IPR012737">
    <property type="entry name" value="DhaK_L_YcgS"/>
</dbReference>
<dbReference type="SMART" id="SM01120">
    <property type="entry name" value="Dak2"/>
    <property type="match status" value="1"/>
</dbReference>
<dbReference type="PANTHER" id="PTHR28629:SF4">
    <property type="entry name" value="TRIOKINASE_FMN CYCLASE"/>
    <property type="match status" value="1"/>
</dbReference>
<evidence type="ECO:0000256" key="1">
    <source>
        <dbReference type="ARBA" id="ARBA00022679"/>
    </source>
</evidence>
<reference evidence="4 5" key="1">
    <citation type="submission" date="2019-11" db="EMBL/GenBank/DDBJ databases">
        <authorList>
            <person name="Li X.-J."/>
            <person name="Feng X.-M."/>
        </authorList>
    </citation>
    <scope>NUCLEOTIDE SEQUENCE [LARGE SCALE GENOMIC DNA]</scope>
    <source>
        <strain evidence="4 5">XMNu-373</strain>
    </source>
</reference>
<dbReference type="NCBIfam" id="TIGR02365">
    <property type="entry name" value="dha_L_ycgS"/>
    <property type="match status" value="1"/>
</dbReference>
<dbReference type="FunFam" id="1.25.40.340:FF:000002">
    <property type="entry name" value="Dihydroxyacetone kinase, L subunit"/>
    <property type="match status" value="1"/>
</dbReference>
<dbReference type="GO" id="GO:0019563">
    <property type="term" value="P:glycerol catabolic process"/>
    <property type="evidence" value="ECO:0007669"/>
    <property type="project" value="TreeGrafter"/>
</dbReference>
<evidence type="ECO:0000313" key="5">
    <source>
        <dbReference type="Proteomes" id="UP000460435"/>
    </source>
</evidence>
<organism evidence="4 5">
    <name type="scientific">Phytoactinopolyspora mesophila</name>
    <dbReference type="NCBI Taxonomy" id="2650750"/>
    <lineage>
        <taxon>Bacteria</taxon>
        <taxon>Bacillati</taxon>
        <taxon>Actinomycetota</taxon>
        <taxon>Actinomycetes</taxon>
        <taxon>Jiangellales</taxon>
        <taxon>Jiangellaceae</taxon>
        <taxon>Phytoactinopolyspora</taxon>
    </lineage>
</organism>
<comment type="caution">
    <text evidence="4">The sequence shown here is derived from an EMBL/GenBank/DDBJ whole genome shotgun (WGS) entry which is preliminary data.</text>
</comment>
<evidence type="ECO:0000256" key="2">
    <source>
        <dbReference type="ARBA" id="ARBA00022777"/>
    </source>
</evidence>
<dbReference type="AlphaFoldDB" id="A0A7K3M665"/>
<keyword evidence="5" id="KW-1185">Reference proteome</keyword>
<gene>
    <name evidence="4" type="primary">dhaL</name>
    <name evidence="4" type="ORF">F7O44_16930</name>
</gene>
<dbReference type="RefSeq" id="WP_162451436.1">
    <property type="nucleotide sequence ID" value="NZ_WLZY01000005.1"/>
</dbReference>
<accession>A0A7K3M665</accession>
<evidence type="ECO:0000313" key="4">
    <source>
        <dbReference type="EMBL" id="NDL58756.1"/>
    </source>
</evidence>
<evidence type="ECO:0000259" key="3">
    <source>
        <dbReference type="PROSITE" id="PS51480"/>
    </source>
</evidence>